<evidence type="ECO:0000256" key="6">
    <source>
        <dbReference type="ARBA" id="ARBA00022485"/>
    </source>
</evidence>
<dbReference type="EMBL" id="CP034346">
    <property type="protein sequence ID" value="AZS14152.1"/>
    <property type="molecule type" value="Genomic_DNA"/>
</dbReference>
<dbReference type="SUPFAM" id="SSF52922">
    <property type="entry name" value="TK C-terminal domain-like"/>
    <property type="match status" value="1"/>
</dbReference>
<dbReference type="OrthoDB" id="9804603at2"/>
<protein>
    <recommendedName>
        <fullName evidence="4 14">Indolepyruvate oxidoreductase subunit IorA</fullName>
        <shortName evidence="14">IOR</shortName>
        <ecNumber evidence="3 14">1.2.7.8</ecNumber>
    </recommendedName>
    <alternativeName>
        <fullName evidence="12 14">Indolepyruvate ferredoxin oxidoreductase subunit alpha</fullName>
    </alternativeName>
</protein>
<dbReference type="Pfam" id="PF01855">
    <property type="entry name" value="POR_N"/>
    <property type="match status" value="1"/>
</dbReference>
<evidence type="ECO:0000259" key="16">
    <source>
        <dbReference type="PROSITE" id="PS51379"/>
    </source>
</evidence>
<proteinExistence type="predicted"/>
<dbReference type="Gene3D" id="3.40.50.920">
    <property type="match status" value="1"/>
</dbReference>
<name>A0A3S9UV01_9BACL</name>
<keyword evidence="17" id="KW-0670">Pyruvate</keyword>
<evidence type="ECO:0000313" key="18">
    <source>
        <dbReference type="Proteomes" id="UP000270678"/>
    </source>
</evidence>
<feature type="binding site" evidence="15">
    <location>
        <position position="540"/>
    </location>
    <ligand>
        <name>[4Fe-4S] cluster</name>
        <dbReference type="ChEBI" id="CHEBI:49883"/>
        <label>1</label>
    </ligand>
</feature>
<feature type="binding site" evidence="15">
    <location>
        <position position="571"/>
    </location>
    <ligand>
        <name>[4Fe-4S] cluster</name>
        <dbReference type="ChEBI" id="CHEBI:49883"/>
        <label>2</label>
    </ligand>
</feature>
<dbReference type="GO" id="GO:0030976">
    <property type="term" value="F:thiamine pyrophosphate binding"/>
    <property type="evidence" value="ECO:0007669"/>
    <property type="project" value="InterPro"/>
</dbReference>
<dbReference type="FunFam" id="3.40.50.970:FF:000039">
    <property type="entry name" value="Indolepyruvate oxidoreductase subunit IorA"/>
    <property type="match status" value="1"/>
</dbReference>
<keyword evidence="6 14" id="KW-0004">4Fe-4S</keyword>
<dbReference type="PANTHER" id="PTHR43710:SF5">
    <property type="entry name" value="INDOLEPYRUVATE FERREDOXIN OXIDOREDUCTASE ALPHA SUBUNIT"/>
    <property type="match status" value="1"/>
</dbReference>
<feature type="binding site" evidence="15">
    <location>
        <position position="575"/>
    </location>
    <ligand>
        <name>[4Fe-4S] cluster</name>
        <dbReference type="ChEBI" id="CHEBI:49883"/>
        <label>1</label>
    </ligand>
</feature>
<dbReference type="SUPFAM" id="SSF54862">
    <property type="entry name" value="4Fe-4S ferredoxins"/>
    <property type="match status" value="1"/>
</dbReference>
<keyword evidence="7 14" id="KW-0479">Metal-binding</keyword>
<dbReference type="InterPro" id="IPR017721">
    <property type="entry name" value="IorA"/>
</dbReference>
<reference evidence="18" key="1">
    <citation type="submission" date="2018-12" db="EMBL/GenBank/DDBJ databases">
        <title>Complete genome sequence of Paenibacillus sp. MBLB1234.</title>
        <authorList>
            <person name="Nam Y.-D."/>
            <person name="Kang J."/>
            <person name="Chung W.-H."/>
            <person name="Park Y.S."/>
        </authorList>
    </citation>
    <scope>NUCLEOTIDE SEQUENCE [LARGE SCALE GENOMIC DNA]</scope>
    <source>
        <strain evidence="18">MBLB1234</strain>
    </source>
</reference>
<evidence type="ECO:0000256" key="12">
    <source>
        <dbReference type="ARBA" id="ARBA00030514"/>
    </source>
</evidence>
<evidence type="ECO:0000256" key="5">
    <source>
        <dbReference type="ARBA" id="ARBA00022448"/>
    </source>
</evidence>
<keyword evidence="9 14" id="KW-0560">Oxidoreductase</keyword>
<evidence type="ECO:0000256" key="13">
    <source>
        <dbReference type="ARBA" id="ARBA00048332"/>
    </source>
</evidence>
<comment type="cofactor">
    <cofactor evidence="14 15">
        <name>[4Fe-4S] cluster</name>
        <dbReference type="ChEBI" id="CHEBI:49883"/>
    </cofactor>
    <text evidence="14 15">Binds 2 [4Fe-4S] clusters. In this family the first cluster has a non-standard and varying [4Fe-4S] binding motif CX(2)CX(2)CX(4-5)CP.</text>
</comment>
<evidence type="ECO:0000313" key="17">
    <source>
        <dbReference type="EMBL" id="AZS14152.1"/>
    </source>
</evidence>
<feature type="binding site" evidence="15">
    <location>
        <position position="548"/>
    </location>
    <ligand>
        <name>[4Fe-4S] cluster</name>
        <dbReference type="ChEBI" id="CHEBI:49883"/>
        <label>2</label>
    </ligand>
</feature>
<dbReference type="InterPro" id="IPR029061">
    <property type="entry name" value="THDP-binding"/>
</dbReference>
<evidence type="ECO:0000256" key="1">
    <source>
        <dbReference type="ARBA" id="ARBA00002995"/>
    </source>
</evidence>
<sequence>MIALMMGNEAIARGAYEANCKIISSYPGTPSTEIVESISMYEGIYAEWAPNEKVALEVAAGASIAGVRSLTTMKHVGLNVAADPFFNMTYEGVNAGMVIITADDPGIHSSQNEQDNRIYASHAKMPLLEPTNSQECKDMMVEAYEISERFNTPVMFRTTTRVSHSKSIVSFDEDAEAEGEYKEYRKNKLNRLLLPTISRKRHLEIEDNLLDIQTYSNQSSLNAIEYHSPDIGIVANGISYQYAKEVFGDTVSYLKLGMSYPFPDKKAKEFASRVKRIIVVEEGEPFIENALKTLGVDCIGKDIIPLCGELNPEIIRKAITREEISTYEPVSVPARPPRLCAGCAYLGLYSAVKSQRDVISAGDIGCYTLGGTEPIKALDTVLCMGASISMATGMQRTQDFKPMGKKVFAFIGDSTFFHSGMTGLLNAVYNKTPIVVCILDNRSTSMTGNQENPGTGKTLQGDMSNFIRIEDIVLALGIKPDNLIIVDPTNVSETRQSIELAKASTEPFVIISRHPCELIKPQTEIDSKAKYYITEDCVSCMKCTRLGCSAIKIVDKKVVIDRQECRGCSICPQVCPYNCIKEA</sequence>
<dbReference type="InterPro" id="IPR002880">
    <property type="entry name" value="Pyrv_Fd/Flavodoxin_OxRdtase_N"/>
</dbReference>
<dbReference type="CDD" id="cd07034">
    <property type="entry name" value="TPP_PYR_PFOR_IOR-alpha_like"/>
    <property type="match status" value="1"/>
</dbReference>
<dbReference type="NCBIfam" id="TIGR03336">
    <property type="entry name" value="IOR_alpha"/>
    <property type="match status" value="1"/>
</dbReference>
<dbReference type="EC" id="1.2.7.8" evidence="3 14"/>
<keyword evidence="5 14" id="KW-0813">Transport</keyword>
<feature type="domain" description="4Fe-4S ferredoxin-type" evidence="16">
    <location>
        <begin position="556"/>
        <end position="583"/>
    </location>
</feature>
<gene>
    <name evidence="17" type="primary">iorA</name>
    <name evidence="17" type="ORF">EI981_06580</name>
</gene>
<dbReference type="Pfam" id="PF02775">
    <property type="entry name" value="TPP_enzyme_C"/>
    <property type="match status" value="1"/>
</dbReference>
<dbReference type="GO" id="GO:0043805">
    <property type="term" value="F:indolepyruvate ferredoxin oxidoreductase activity"/>
    <property type="evidence" value="ECO:0007669"/>
    <property type="project" value="UniProtKB-UniRule"/>
</dbReference>
<evidence type="ECO:0000256" key="10">
    <source>
        <dbReference type="ARBA" id="ARBA00023004"/>
    </source>
</evidence>
<comment type="catalytic activity">
    <reaction evidence="13 14">
        <text>indole-3-pyruvate + 2 oxidized [2Fe-2S]-[ferredoxin] + CoA = (indol-3-yl)acetyl-CoA + 2 reduced [2Fe-2S]-[ferredoxin] + CO2 + H(+)</text>
        <dbReference type="Rhea" id="RHEA:12645"/>
        <dbReference type="Rhea" id="RHEA-COMP:10000"/>
        <dbReference type="Rhea" id="RHEA-COMP:10001"/>
        <dbReference type="ChEBI" id="CHEBI:15378"/>
        <dbReference type="ChEBI" id="CHEBI:16526"/>
        <dbReference type="ChEBI" id="CHEBI:17640"/>
        <dbReference type="ChEBI" id="CHEBI:33737"/>
        <dbReference type="ChEBI" id="CHEBI:33738"/>
        <dbReference type="ChEBI" id="CHEBI:57271"/>
        <dbReference type="ChEBI" id="CHEBI:57287"/>
        <dbReference type="EC" id="1.2.7.8"/>
    </reaction>
</comment>
<evidence type="ECO:0000256" key="3">
    <source>
        <dbReference type="ARBA" id="ARBA00012812"/>
    </source>
</evidence>
<evidence type="ECO:0000256" key="2">
    <source>
        <dbReference type="ARBA" id="ARBA00011238"/>
    </source>
</evidence>
<evidence type="ECO:0000256" key="15">
    <source>
        <dbReference type="PIRSR" id="PIRSR006439-50"/>
    </source>
</evidence>
<dbReference type="Gene3D" id="3.30.70.20">
    <property type="match status" value="1"/>
</dbReference>
<feature type="binding site" evidence="15">
    <location>
        <position position="565"/>
    </location>
    <ligand>
        <name>[4Fe-4S] cluster</name>
        <dbReference type="ChEBI" id="CHEBI:49883"/>
        <label>2</label>
    </ligand>
</feature>
<dbReference type="InterPro" id="IPR009014">
    <property type="entry name" value="Transketo_C/PFOR_II"/>
</dbReference>
<keyword evidence="8 14" id="KW-0249">Electron transport</keyword>
<dbReference type="Gene3D" id="3.40.50.970">
    <property type="match status" value="2"/>
</dbReference>
<organism evidence="17 18">
    <name type="scientific">Paenibacillus lutimineralis</name>
    <dbReference type="NCBI Taxonomy" id="2707005"/>
    <lineage>
        <taxon>Bacteria</taxon>
        <taxon>Bacillati</taxon>
        <taxon>Bacillota</taxon>
        <taxon>Bacilli</taxon>
        <taxon>Bacillales</taxon>
        <taxon>Paenibacillaceae</taxon>
        <taxon>Paenibacillus</taxon>
    </lineage>
</organism>
<dbReference type="AlphaFoldDB" id="A0A3S9UV01"/>
<dbReference type="PROSITE" id="PS51379">
    <property type="entry name" value="4FE4S_FER_2"/>
    <property type="match status" value="1"/>
</dbReference>
<dbReference type="InterPro" id="IPR017896">
    <property type="entry name" value="4Fe4S_Fe-S-bd"/>
</dbReference>
<evidence type="ECO:0000256" key="8">
    <source>
        <dbReference type="ARBA" id="ARBA00022982"/>
    </source>
</evidence>
<evidence type="ECO:0000256" key="4">
    <source>
        <dbReference type="ARBA" id="ARBA00017710"/>
    </source>
</evidence>
<feature type="binding site" evidence="15">
    <location>
        <position position="568"/>
    </location>
    <ligand>
        <name>[4Fe-4S] cluster</name>
        <dbReference type="ChEBI" id="CHEBI:49883"/>
        <label>2</label>
    </ligand>
</feature>
<accession>A0A3S9UV01</accession>
<dbReference type="GO" id="GO:0046872">
    <property type="term" value="F:metal ion binding"/>
    <property type="evidence" value="ECO:0007669"/>
    <property type="project" value="UniProtKB-UniRule"/>
</dbReference>
<dbReference type="GO" id="GO:0051539">
    <property type="term" value="F:4 iron, 4 sulfur cluster binding"/>
    <property type="evidence" value="ECO:0007669"/>
    <property type="project" value="UniProtKB-UniRule"/>
</dbReference>
<dbReference type="InterPro" id="IPR045025">
    <property type="entry name" value="HACL1-like"/>
</dbReference>
<evidence type="ECO:0000256" key="7">
    <source>
        <dbReference type="ARBA" id="ARBA00022723"/>
    </source>
</evidence>
<dbReference type="InterPro" id="IPR011766">
    <property type="entry name" value="TPP_enzyme_TPP-bd"/>
</dbReference>
<evidence type="ECO:0000256" key="14">
    <source>
        <dbReference type="PIRNR" id="PIRNR006439"/>
    </source>
</evidence>
<feature type="binding site" evidence="15">
    <location>
        <position position="537"/>
    </location>
    <ligand>
        <name>[4Fe-4S] cluster</name>
        <dbReference type="ChEBI" id="CHEBI:49883"/>
        <label>1</label>
    </ligand>
</feature>
<dbReference type="PANTHER" id="PTHR43710">
    <property type="entry name" value="2-HYDROXYACYL-COA LYASE"/>
    <property type="match status" value="1"/>
</dbReference>
<dbReference type="SUPFAM" id="SSF52518">
    <property type="entry name" value="Thiamin diphosphate-binding fold (THDP-binding)"/>
    <property type="match status" value="2"/>
</dbReference>
<feature type="binding site" evidence="15">
    <location>
        <position position="543"/>
    </location>
    <ligand>
        <name>[4Fe-4S] cluster</name>
        <dbReference type="ChEBI" id="CHEBI:49883"/>
        <label>1</label>
    </ligand>
</feature>
<dbReference type="KEGG" id="plut:EI981_06580"/>
<keyword evidence="11 14" id="KW-0411">Iron-sulfur</keyword>
<comment type="function">
    <text evidence="1 14">Catalyzes the ferredoxin-dependent oxidative decarboxylation of arylpyruvates.</text>
</comment>
<dbReference type="CDD" id="cd02008">
    <property type="entry name" value="TPP_IOR_alpha"/>
    <property type="match status" value="1"/>
</dbReference>
<dbReference type="Proteomes" id="UP000270678">
    <property type="component" value="Chromosome"/>
</dbReference>
<evidence type="ECO:0000256" key="9">
    <source>
        <dbReference type="ARBA" id="ARBA00023002"/>
    </source>
</evidence>
<keyword evidence="10 14" id="KW-0408">Iron</keyword>
<evidence type="ECO:0000256" key="11">
    <source>
        <dbReference type="ARBA" id="ARBA00023014"/>
    </source>
</evidence>
<keyword evidence="18" id="KW-1185">Reference proteome</keyword>
<comment type="subunit">
    <text evidence="2">Heterodimer of the IorA and IorB subunits.</text>
</comment>
<dbReference type="PIRSF" id="PIRSF006439">
    <property type="entry name" value="Indolepyruvate_ferr_oxidored"/>
    <property type="match status" value="1"/>
</dbReference>